<dbReference type="PROSITE" id="PS50110">
    <property type="entry name" value="RESPONSE_REGULATORY"/>
    <property type="match status" value="1"/>
</dbReference>
<organism evidence="11 12">
    <name type="scientific">Halovenus carboxidivorans</name>
    <dbReference type="NCBI Taxonomy" id="2692199"/>
    <lineage>
        <taxon>Archaea</taxon>
        <taxon>Methanobacteriati</taxon>
        <taxon>Methanobacteriota</taxon>
        <taxon>Stenosarchaea group</taxon>
        <taxon>Halobacteria</taxon>
        <taxon>Halobacteriales</taxon>
        <taxon>Haloarculaceae</taxon>
        <taxon>Halovenus</taxon>
    </lineage>
</organism>
<dbReference type="InterPro" id="IPR035965">
    <property type="entry name" value="PAS-like_dom_sf"/>
</dbReference>
<feature type="domain" description="Histidine kinase" evidence="7">
    <location>
        <begin position="763"/>
        <end position="991"/>
    </location>
</feature>
<dbReference type="SMART" id="SM00448">
    <property type="entry name" value="REC"/>
    <property type="match status" value="1"/>
</dbReference>
<evidence type="ECO:0000259" key="9">
    <source>
        <dbReference type="PROSITE" id="PS50112"/>
    </source>
</evidence>
<keyword evidence="5" id="KW-0418">Kinase</keyword>
<dbReference type="InterPro" id="IPR005467">
    <property type="entry name" value="His_kinase_dom"/>
</dbReference>
<evidence type="ECO:0000313" key="12">
    <source>
        <dbReference type="Proteomes" id="UP000466535"/>
    </source>
</evidence>
<dbReference type="Gene3D" id="3.40.50.2300">
    <property type="match status" value="1"/>
</dbReference>
<dbReference type="Pfam" id="PF00072">
    <property type="entry name" value="Response_reg"/>
    <property type="match status" value="1"/>
</dbReference>
<dbReference type="Gene3D" id="3.30.565.10">
    <property type="entry name" value="Histidine kinase-like ATPase, C-terminal domain"/>
    <property type="match status" value="1"/>
</dbReference>
<dbReference type="Gene3D" id="3.30.450.20">
    <property type="entry name" value="PAS domain"/>
    <property type="match status" value="4"/>
</dbReference>
<dbReference type="InterPro" id="IPR011006">
    <property type="entry name" value="CheY-like_superfamily"/>
</dbReference>
<dbReference type="CDD" id="cd00156">
    <property type="entry name" value="REC"/>
    <property type="match status" value="1"/>
</dbReference>
<keyword evidence="3" id="KW-0597">Phosphoprotein</keyword>
<keyword evidence="4" id="KW-0808">Transferase</keyword>
<dbReference type="SUPFAM" id="SSF55785">
    <property type="entry name" value="PYP-like sensor domain (PAS domain)"/>
    <property type="match status" value="4"/>
</dbReference>
<dbReference type="CDD" id="cd00075">
    <property type="entry name" value="HATPase"/>
    <property type="match status" value="1"/>
</dbReference>
<dbReference type="NCBIfam" id="TIGR00229">
    <property type="entry name" value="sensory_box"/>
    <property type="match status" value="4"/>
</dbReference>
<dbReference type="PROSITE" id="PS50113">
    <property type="entry name" value="PAC"/>
    <property type="match status" value="2"/>
</dbReference>
<comment type="caution">
    <text evidence="11">The sequence shown here is derived from an EMBL/GenBank/DDBJ whole genome shotgun (WGS) entry which is preliminary data.</text>
</comment>
<dbReference type="OrthoDB" id="230688at2157"/>
<dbReference type="SUPFAM" id="SSF55874">
    <property type="entry name" value="ATPase domain of HSP90 chaperone/DNA topoisomerase II/histidine kinase"/>
    <property type="match status" value="1"/>
</dbReference>
<dbReference type="SMART" id="SM00387">
    <property type="entry name" value="HATPase_c"/>
    <property type="match status" value="1"/>
</dbReference>
<dbReference type="InterPro" id="IPR003594">
    <property type="entry name" value="HATPase_dom"/>
</dbReference>
<name>A0A6B0SXX9_9EURY</name>
<gene>
    <name evidence="11" type="ORF">GRX03_03105</name>
</gene>
<dbReference type="PANTHER" id="PTHR43304">
    <property type="entry name" value="PHYTOCHROME-LIKE PROTEIN CPH1"/>
    <property type="match status" value="1"/>
</dbReference>
<dbReference type="InterPro" id="IPR013655">
    <property type="entry name" value="PAS_fold_3"/>
</dbReference>
<sequence>MSAESGGISVLCVESEPDRADRTVRLLEAADDRLTVTAVCSAQSALEYLDADGIDCVLSAYALPEIDGLQFLQTVRAEYPNLPFILYTTAASEDIVSAAVSADVSDHLDRPQQPDGYQNLAARIRAVVERERVRRGAASDHEQAKRVLEASPDGILVSVERELVYANPAAADLFGAAESDLLGADPVSLTDTDPVIWEPKRAQADDELLTRHRSSFPTLDGGRVDTELTTNTIEWQSGTGIVAVLRDVTESADTERNVDQTRTYLEGIVNSVSALISLKDTEGRYLLMNRRCRELLGIDESTNVVGMTDDQLFDEQLADKLSVDESDLFETGETSESEVTVPTTEGERTLLIRKTPLFDDGDPYAICAVATDITTQKNRQHALTERVKELSAVHRVVDMFNAERERNEDLLSEFITGLPESFQYPSRTDARITYGDRTVTTGEFDPDCPVIDAVGRTQKGPDLYLEVACRPPDGESDPFLAEERSLLDTLASVIAGYLERRSYIEELQRYETTLRALGDPVYALDADGRFTFVNDALLDRTGYDKSEILGEHASLLLTEEGVERGSAVIRDLLDSPEETQTAKWEMELKTADGERIPAENHVALLPFGEDGFRGTAGVIRDITDRTERERELRRRKDLLVRTERMADVGGWELDLEAGQIYWTEGARLIHDVSEEFEPTPDKAIEFFHPEDRERINRAVARCRETGEPFDAEVRLITAEGRERLIHIRGEAVSENGTETVRGTLQDITELRENEQQLTVLNRVLRHNLRNSLNVVTANAELLVDQLQQFRSAVDEPNEPTEAALREAVSAFPFAEALDNLEQIETKAWELLAIADKSRELGEVIGQIDHTGRLDIGDLLSSLVQEYRQQYPEATINLDAASVSVEASAESVSLALEELLENALKHAGSAPVVDIAVRQPSESRVEITIKDDGPGIPDIERQALEEGEETALKHSSGFGLWTVNWLLGRLGGAVALDETEPGTLVRVELPAA</sequence>
<feature type="domain" description="PAC" evidence="10">
    <location>
        <begin position="709"/>
        <end position="759"/>
    </location>
</feature>
<evidence type="ECO:0000259" key="10">
    <source>
        <dbReference type="PROSITE" id="PS50113"/>
    </source>
</evidence>
<dbReference type="SMART" id="SM00086">
    <property type="entry name" value="PAC"/>
    <property type="match status" value="3"/>
</dbReference>
<dbReference type="GO" id="GO:0004673">
    <property type="term" value="F:protein histidine kinase activity"/>
    <property type="evidence" value="ECO:0007669"/>
    <property type="project" value="UniProtKB-EC"/>
</dbReference>
<evidence type="ECO:0000259" key="8">
    <source>
        <dbReference type="PROSITE" id="PS50110"/>
    </source>
</evidence>
<comment type="catalytic activity">
    <reaction evidence="1">
        <text>ATP + protein L-histidine = ADP + protein N-phospho-L-histidine.</text>
        <dbReference type="EC" id="2.7.13.3"/>
    </reaction>
</comment>
<accession>A0A6B0SXX9</accession>
<dbReference type="PROSITE" id="PS50112">
    <property type="entry name" value="PAS"/>
    <property type="match status" value="2"/>
</dbReference>
<dbReference type="PANTHER" id="PTHR43304:SF1">
    <property type="entry name" value="PAC DOMAIN-CONTAINING PROTEIN"/>
    <property type="match status" value="1"/>
</dbReference>
<dbReference type="InterPro" id="IPR001610">
    <property type="entry name" value="PAC"/>
</dbReference>
<dbReference type="InterPro" id="IPR036890">
    <property type="entry name" value="HATPase_C_sf"/>
</dbReference>
<dbReference type="EMBL" id="WUUT01000001">
    <property type="protein sequence ID" value="MXR50598.1"/>
    <property type="molecule type" value="Genomic_DNA"/>
</dbReference>
<evidence type="ECO:0000256" key="6">
    <source>
        <dbReference type="PROSITE-ProRule" id="PRU00169"/>
    </source>
</evidence>
<keyword evidence="12" id="KW-1185">Reference proteome</keyword>
<feature type="domain" description="PAS" evidence="9">
    <location>
        <begin position="140"/>
        <end position="183"/>
    </location>
</feature>
<dbReference type="SMART" id="SM00091">
    <property type="entry name" value="PAS"/>
    <property type="match status" value="4"/>
</dbReference>
<feature type="domain" description="PAS" evidence="9">
    <location>
        <begin position="506"/>
        <end position="576"/>
    </location>
</feature>
<evidence type="ECO:0000256" key="1">
    <source>
        <dbReference type="ARBA" id="ARBA00000085"/>
    </source>
</evidence>
<dbReference type="GO" id="GO:0006355">
    <property type="term" value="P:regulation of DNA-templated transcription"/>
    <property type="evidence" value="ECO:0007669"/>
    <property type="project" value="InterPro"/>
</dbReference>
<comment type="caution">
    <text evidence="6">Lacks conserved residue(s) required for the propagation of feature annotation.</text>
</comment>
<dbReference type="EC" id="2.7.13.3" evidence="2"/>
<dbReference type="Pfam" id="PF02518">
    <property type="entry name" value="HATPase_c"/>
    <property type="match status" value="1"/>
</dbReference>
<evidence type="ECO:0000313" key="11">
    <source>
        <dbReference type="EMBL" id="MXR50598.1"/>
    </source>
</evidence>
<dbReference type="Pfam" id="PF00989">
    <property type="entry name" value="PAS"/>
    <property type="match status" value="1"/>
</dbReference>
<dbReference type="RefSeq" id="WP_159762712.1">
    <property type="nucleotide sequence ID" value="NZ_WUUT01000001.1"/>
</dbReference>
<proteinExistence type="predicted"/>
<dbReference type="Pfam" id="PF08447">
    <property type="entry name" value="PAS_3"/>
    <property type="match status" value="1"/>
</dbReference>
<feature type="domain" description="Response regulatory" evidence="8">
    <location>
        <begin position="9"/>
        <end position="125"/>
    </location>
</feature>
<dbReference type="CDD" id="cd00130">
    <property type="entry name" value="PAS"/>
    <property type="match status" value="3"/>
</dbReference>
<dbReference type="InterPro" id="IPR000014">
    <property type="entry name" value="PAS"/>
</dbReference>
<evidence type="ECO:0000256" key="5">
    <source>
        <dbReference type="ARBA" id="ARBA00022777"/>
    </source>
</evidence>
<dbReference type="InterPro" id="IPR013767">
    <property type="entry name" value="PAS_fold"/>
</dbReference>
<dbReference type="SUPFAM" id="SSF52172">
    <property type="entry name" value="CheY-like"/>
    <property type="match status" value="1"/>
</dbReference>
<dbReference type="Pfam" id="PF08448">
    <property type="entry name" value="PAS_4"/>
    <property type="match status" value="1"/>
</dbReference>
<dbReference type="Pfam" id="PF13426">
    <property type="entry name" value="PAS_9"/>
    <property type="match status" value="1"/>
</dbReference>
<reference evidence="11 12" key="1">
    <citation type="submission" date="2019-12" db="EMBL/GenBank/DDBJ databases">
        <title>Isolation and characterization of three novel carbon monoxide-oxidizing members of Halobacteria from salione crusts and soils.</title>
        <authorList>
            <person name="Myers M.R."/>
            <person name="King G.M."/>
        </authorList>
    </citation>
    <scope>NUCLEOTIDE SEQUENCE [LARGE SCALE GENOMIC DNA]</scope>
    <source>
        <strain evidence="11 12">WSH3</strain>
    </source>
</reference>
<evidence type="ECO:0000256" key="3">
    <source>
        <dbReference type="ARBA" id="ARBA00022553"/>
    </source>
</evidence>
<evidence type="ECO:0000259" key="7">
    <source>
        <dbReference type="PROSITE" id="PS50109"/>
    </source>
</evidence>
<dbReference type="AlphaFoldDB" id="A0A6B0SXX9"/>
<dbReference type="InterPro" id="IPR013656">
    <property type="entry name" value="PAS_4"/>
</dbReference>
<dbReference type="InterPro" id="IPR001789">
    <property type="entry name" value="Sig_transdc_resp-reg_receiver"/>
</dbReference>
<protein>
    <recommendedName>
        <fullName evidence="2">histidine kinase</fullName>
        <ecNumber evidence="2">2.7.13.3</ecNumber>
    </recommendedName>
</protein>
<evidence type="ECO:0000256" key="2">
    <source>
        <dbReference type="ARBA" id="ARBA00012438"/>
    </source>
</evidence>
<dbReference type="PROSITE" id="PS50109">
    <property type="entry name" value="HIS_KIN"/>
    <property type="match status" value="1"/>
</dbReference>
<evidence type="ECO:0000256" key="4">
    <source>
        <dbReference type="ARBA" id="ARBA00022679"/>
    </source>
</evidence>
<dbReference type="GO" id="GO:0000160">
    <property type="term" value="P:phosphorelay signal transduction system"/>
    <property type="evidence" value="ECO:0007669"/>
    <property type="project" value="InterPro"/>
</dbReference>
<feature type="domain" description="PAC" evidence="10">
    <location>
        <begin position="582"/>
        <end position="634"/>
    </location>
</feature>
<dbReference type="Proteomes" id="UP000466535">
    <property type="component" value="Unassembled WGS sequence"/>
</dbReference>
<dbReference type="InterPro" id="IPR000700">
    <property type="entry name" value="PAS-assoc_C"/>
</dbReference>
<dbReference type="InterPro" id="IPR052162">
    <property type="entry name" value="Sensor_kinase/Photoreceptor"/>
</dbReference>